<dbReference type="InterPro" id="IPR013325">
    <property type="entry name" value="RNA_pol_sigma_r2"/>
</dbReference>
<evidence type="ECO:0000256" key="5">
    <source>
        <dbReference type="ARBA" id="ARBA00023163"/>
    </source>
</evidence>
<dbReference type="InterPro" id="IPR013249">
    <property type="entry name" value="RNA_pol_sigma70_r4_t2"/>
</dbReference>
<dbReference type="GO" id="GO:0016987">
    <property type="term" value="F:sigma factor activity"/>
    <property type="evidence" value="ECO:0007669"/>
    <property type="project" value="UniProtKB-KW"/>
</dbReference>
<dbReference type="GO" id="GO:0006352">
    <property type="term" value="P:DNA-templated transcription initiation"/>
    <property type="evidence" value="ECO:0007669"/>
    <property type="project" value="InterPro"/>
</dbReference>
<dbReference type="InterPro" id="IPR013324">
    <property type="entry name" value="RNA_pol_sigma_r3/r4-like"/>
</dbReference>
<dbReference type="InterPro" id="IPR014284">
    <property type="entry name" value="RNA_pol_sigma-70_dom"/>
</dbReference>
<accession>A0A1H1SH32</accession>
<evidence type="ECO:0000313" key="8">
    <source>
        <dbReference type="EMBL" id="SDS47118.1"/>
    </source>
</evidence>
<dbReference type="NCBIfam" id="TIGR02937">
    <property type="entry name" value="sigma70-ECF"/>
    <property type="match status" value="1"/>
</dbReference>
<keyword evidence="9" id="KW-1185">Reference proteome</keyword>
<keyword evidence="2" id="KW-0805">Transcription regulation</keyword>
<comment type="similarity">
    <text evidence="1">Belongs to the sigma-70 factor family. ECF subfamily.</text>
</comment>
<protein>
    <submittedName>
        <fullName evidence="8">RNA polymerase sigma-70 factor, ECF subfamily</fullName>
    </submittedName>
</protein>
<keyword evidence="5" id="KW-0804">Transcription</keyword>
<keyword evidence="4" id="KW-0238">DNA-binding</keyword>
<evidence type="ECO:0000256" key="3">
    <source>
        <dbReference type="ARBA" id="ARBA00023082"/>
    </source>
</evidence>
<dbReference type="PANTHER" id="PTHR43133">
    <property type="entry name" value="RNA POLYMERASE ECF-TYPE SIGMA FACTO"/>
    <property type="match status" value="1"/>
</dbReference>
<organism evidence="8 9">
    <name type="scientific">Corynebacterium timonense</name>
    <dbReference type="NCBI Taxonomy" id="441500"/>
    <lineage>
        <taxon>Bacteria</taxon>
        <taxon>Bacillati</taxon>
        <taxon>Actinomycetota</taxon>
        <taxon>Actinomycetes</taxon>
        <taxon>Mycobacteriales</taxon>
        <taxon>Corynebacteriaceae</taxon>
        <taxon>Corynebacterium</taxon>
    </lineage>
</organism>
<feature type="domain" description="RNA polymerase sigma factor 70 region 4 type 2" evidence="7">
    <location>
        <begin position="128"/>
        <end position="180"/>
    </location>
</feature>
<dbReference type="Proteomes" id="UP000182237">
    <property type="component" value="Chromosome I"/>
</dbReference>
<evidence type="ECO:0000259" key="7">
    <source>
        <dbReference type="Pfam" id="PF08281"/>
    </source>
</evidence>
<dbReference type="OrthoDB" id="160825at2"/>
<dbReference type="Pfam" id="PF04542">
    <property type="entry name" value="Sigma70_r2"/>
    <property type="match status" value="1"/>
</dbReference>
<dbReference type="Gene3D" id="1.10.10.10">
    <property type="entry name" value="Winged helix-like DNA-binding domain superfamily/Winged helix DNA-binding domain"/>
    <property type="match status" value="1"/>
</dbReference>
<keyword evidence="3" id="KW-0731">Sigma factor</keyword>
<evidence type="ECO:0000259" key="6">
    <source>
        <dbReference type="Pfam" id="PF04542"/>
    </source>
</evidence>
<dbReference type="AlphaFoldDB" id="A0A1H1SH32"/>
<dbReference type="GO" id="GO:0003677">
    <property type="term" value="F:DNA binding"/>
    <property type="evidence" value="ECO:0007669"/>
    <property type="project" value="UniProtKB-KW"/>
</dbReference>
<dbReference type="eggNOG" id="COG1595">
    <property type="taxonomic scope" value="Bacteria"/>
</dbReference>
<feature type="domain" description="RNA polymerase sigma-70 region 2" evidence="6">
    <location>
        <begin position="29"/>
        <end position="95"/>
    </location>
</feature>
<dbReference type="InterPro" id="IPR036388">
    <property type="entry name" value="WH-like_DNA-bd_sf"/>
</dbReference>
<evidence type="ECO:0000256" key="2">
    <source>
        <dbReference type="ARBA" id="ARBA00023015"/>
    </source>
</evidence>
<proteinExistence type="inferred from homology"/>
<evidence type="ECO:0000256" key="1">
    <source>
        <dbReference type="ARBA" id="ARBA00010641"/>
    </source>
</evidence>
<evidence type="ECO:0000313" key="9">
    <source>
        <dbReference type="Proteomes" id="UP000182237"/>
    </source>
</evidence>
<dbReference type="EMBL" id="LT629765">
    <property type="protein sequence ID" value="SDS47118.1"/>
    <property type="molecule type" value="Genomic_DNA"/>
</dbReference>
<dbReference type="CDD" id="cd06171">
    <property type="entry name" value="Sigma70_r4"/>
    <property type="match status" value="1"/>
</dbReference>
<dbReference type="RefSeq" id="WP_019194013.1">
    <property type="nucleotide sequence ID" value="NZ_LT629765.1"/>
</dbReference>
<gene>
    <name evidence="8" type="ORF">SAMN04488539_1739</name>
</gene>
<dbReference type="STRING" id="1203190.GCA_000312345_01178"/>
<dbReference type="SUPFAM" id="SSF88946">
    <property type="entry name" value="Sigma2 domain of RNA polymerase sigma factors"/>
    <property type="match status" value="1"/>
</dbReference>
<dbReference type="SUPFAM" id="SSF88659">
    <property type="entry name" value="Sigma3 and sigma4 domains of RNA polymerase sigma factors"/>
    <property type="match status" value="1"/>
</dbReference>
<dbReference type="NCBIfam" id="NF007230">
    <property type="entry name" value="PRK09648.1"/>
    <property type="match status" value="1"/>
</dbReference>
<dbReference type="InterPro" id="IPR007627">
    <property type="entry name" value="RNA_pol_sigma70_r2"/>
</dbReference>
<sequence>MATSDLDDELAELVPRASAGDRRSLQQVVRLIHPPVLRYARARIGGGRTPTAEDVAQEICLAVASSVERYVDTGKPFMAFVYGIAFNKVADAHRAMARDKLNPTEDVPDTEYTGGTPEDFALVSDGSNRVRALLDSLSDKARDILILRVFVGLSAEETAEIVGSTAGAVRVAQHRALATLRTTIEGSTIDGTPMKEGEDA</sequence>
<dbReference type="InterPro" id="IPR039425">
    <property type="entry name" value="RNA_pol_sigma-70-like"/>
</dbReference>
<dbReference type="Gene3D" id="1.10.1740.10">
    <property type="match status" value="1"/>
</dbReference>
<dbReference type="PANTHER" id="PTHR43133:SF58">
    <property type="entry name" value="ECF RNA POLYMERASE SIGMA FACTOR SIGD"/>
    <property type="match status" value="1"/>
</dbReference>
<name>A0A1H1SH32_9CORY</name>
<reference evidence="8 9" key="1">
    <citation type="submission" date="2016-10" db="EMBL/GenBank/DDBJ databases">
        <authorList>
            <person name="de Groot N.N."/>
        </authorList>
    </citation>
    <scope>NUCLEOTIDE SEQUENCE [LARGE SCALE GENOMIC DNA]</scope>
    <source>
        <strain evidence="8 9">DSM 45434</strain>
    </source>
</reference>
<evidence type="ECO:0000256" key="4">
    <source>
        <dbReference type="ARBA" id="ARBA00023125"/>
    </source>
</evidence>
<dbReference type="Pfam" id="PF08281">
    <property type="entry name" value="Sigma70_r4_2"/>
    <property type="match status" value="1"/>
</dbReference>